<feature type="chain" id="PRO_5040184648" description="C6 domain-containing protein" evidence="1">
    <location>
        <begin position="20"/>
        <end position="117"/>
    </location>
</feature>
<dbReference type="AlphaFoldDB" id="A0A9P1J5G3"/>
<keyword evidence="1" id="KW-0732">Signal</keyword>
<evidence type="ECO:0000313" key="2">
    <source>
        <dbReference type="EMBL" id="CAI5456128.1"/>
    </source>
</evidence>
<comment type="caution">
    <text evidence="2">The sequence shown here is derived from an EMBL/GenBank/DDBJ whole genome shotgun (WGS) entry which is preliminary data.</text>
</comment>
<reference evidence="2" key="1">
    <citation type="submission" date="2022-11" db="EMBL/GenBank/DDBJ databases">
        <authorList>
            <person name="Kikuchi T."/>
        </authorList>
    </citation>
    <scope>NUCLEOTIDE SEQUENCE</scope>
    <source>
        <strain evidence="2">PS1010</strain>
    </source>
</reference>
<name>A0A9P1J5G3_9PELO</name>
<keyword evidence="3" id="KW-1185">Reference proteome</keyword>
<organism evidence="2 3">
    <name type="scientific">Caenorhabditis angaria</name>
    <dbReference type="NCBI Taxonomy" id="860376"/>
    <lineage>
        <taxon>Eukaryota</taxon>
        <taxon>Metazoa</taxon>
        <taxon>Ecdysozoa</taxon>
        <taxon>Nematoda</taxon>
        <taxon>Chromadorea</taxon>
        <taxon>Rhabditida</taxon>
        <taxon>Rhabditina</taxon>
        <taxon>Rhabditomorpha</taxon>
        <taxon>Rhabditoidea</taxon>
        <taxon>Rhabditidae</taxon>
        <taxon>Peloderinae</taxon>
        <taxon>Caenorhabditis</taxon>
    </lineage>
</organism>
<dbReference type="Proteomes" id="UP001152747">
    <property type="component" value="Unassembled WGS sequence"/>
</dbReference>
<accession>A0A9P1J5G3</accession>
<evidence type="ECO:0000256" key="1">
    <source>
        <dbReference type="SAM" id="SignalP"/>
    </source>
</evidence>
<protein>
    <recommendedName>
        <fullName evidence="4">C6 domain-containing protein</fullName>
    </recommendedName>
</protein>
<evidence type="ECO:0008006" key="4">
    <source>
        <dbReference type="Google" id="ProtNLM"/>
    </source>
</evidence>
<dbReference type="EMBL" id="CANHGI010000006">
    <property type="protein sequence ID" value="CAI5456128.1"/>
    <property type="molecule type" value="Genomic_DNA"/>
</dbReference>
<proteinExistence type="predicted"/>
<evidence type="ECO:0000313" key="3">
    <source>
        <dbReference type="Proteomes" id="UP001152747"/>
    </source>
</evidence>
<sequence length="117" mass="12288">MRFCFLVLFAGVIDGCVRTETGGATSTCCSVNIADSTSTGRFLFNPALTNCPTAATFICSVSEDGSTSTTKIIINGATQVATGSSGMNSQTQLTCDLTTQQWKYDSSTIVSSIRCEI</sequence>
<gene>
    <name evidence="2" type="ORF">CAMP_LOCUS18765</name>
</gene>
<feature type="signal peptide" evidence="1">
    <location>
        <begin position="1"/>
        <end position="19"/>
    </location>
</feature>